<evidence type="ECO:0000313" key="3">
    <source>
        <dbReference type="EMBL" id="CAE7451659.1"/>
    </source>
</evidence>
<gene>
    <name evidence="3" type="primary">RE1</name>
    <name evidence="3" type="ORF">SNEC2469_LOCUS12524</name>
</gene>
<accession>A0A812RSA5</accession>
<evidence type="ECO:0000256" key="1">
    <source>
        <dbReference type="SAM" id="MobiDB-lite"/>
    </source>
</evidence>
<keyword evidence="4" id="KW-1185">Reference proteome</keyword>
<feature type="compositionally biased region" description="Pro residues" evidence="1">
    <location>
        <begin position="619"/>
        <end position="629"/>
    </location>
</feature>
<feature type="region of interest" description="Disordered" evidence="1">
    <location>
        <begin position="1051"/>
        <end position="1193"/>
    </location>
</feature>
<feature type="compositionally biased region" description="Basic and acidic residues" evidence="1">
    <location>
        <begin position="728"/>
        <end position="738"/>
    </location>
</feature>
<feature type="region of interest" description="Disordered" evidence="1">
    <location>
        <begin position="1927"/>
        <end position="1998"/>
    </location>
</feature>
<dbReference type="PROSITE" id="PS50800">
    <property type="entry name" value="SAP"/>
    <property type="match status" value="1"/>
</dbReference>
<feature type="compositionally biased region" description="Pro residues" evidence="1">
    <location>
        <begin position="1103"/>
        <end position="1115"/>
    </location>
</feature>
<dbReference type="InterPro" id="IPR003034">
    <property type="entry name" value="SAP_dom"/>
</dbReference>
<protein>
    <submittedName>
        <fullName evidence="3">RE1 protein</fullName>
    </submittedName>
</protein>
<feature type="compositionally biased region" description="Acidic residues" evidence="1">
    <location>
        <begin position="1977"/>
        <end position="1986"/>
    </location>
</feature>
<dbReference type="Proteomes" id="UP000601435">
    <property type="component" value="Unassembled WGS sequence"/>
</dbReference>
<reference evidence="3" key="1">
    <citation type="submission" date="2021-02" db="EMBL/GenBank/DDBJ databases">
        <authorList>
            <person name="Dougan E. K."/>
            <person name="Rhodes N."/>
            <person name="Thang M."/>
            <person name="Chan C."/>
        </authorList>
    </citation>
    <scope>NUCLEOTIDE SEQUENCE</scope>
</reference>
<comment type="caution">
    <text evidence="3">The sequence shown here is derived from an EMBL/GenBank/DDBJ whole genome shotgun (WGS) entry which is preliminary data.</text>
</comment>
<evidence type="ECO:0000313" key="4">
    <source>
        <dbReference type="Proteomes" id="UP000601435"/>
    </source>
</evidence>
<sequence length="2127" mass="232692">EGRESSSSSGLAARDLSKVLKHPTSFSCQTRDEELVKWPSWAWEFEQYLGTLDKSFQVDFKRLKDNAKTVVDFSVLTETEKDRSRIMYGLLASLLNDRLKRLLKTVGDNNGYEAYRLISLELRPSSRTRALALMQTIHNWPVFDSKQGLLAQVVRLEQAMAEYDSIASQAMSDDQRVVSLLRCLTGQLRQHVNLTMEDSWSYAELRSLVARYDASSSKWGASVAAAYGLTEGKGGVLINAAPASSEAVEEATDGGASASTDAAHVRRVAYNLDDYDEAPFGEIRVVSKRDVCEHGNPGDEGEEVKSDGAFSSVCKALSVCARTLQSRWCVSHNASPSDASDETEHAEGMCQQCVNEAEHAKGMCQQCAADPAVYSAGSVRMIRSAHDAHEGIEIEVIVDSGVCSGSPVEFFQDAQGNPLMVHGTRRAELSFGNQPSITETFLVAPHITTPLLAVGKLYRAGFSMQNENGNMSLRSPSGDINIPLYLKQNSLAAKLYVRVIRQDPATVRALTCTVGTLSLLDYFVQISADVFGMHGYGNRFVDITMALPQEGCSFRTTIVKAPDSDEWEILEWCESIVNVDELSALLPGGGSREMIVFATRRVVPPEELGVMIGEGEGEPPSPGSLPTPPAEDADMLESEQQQHGAAAPDQQAELEVDGALHDEAPVADDGSLVVDGTTLSMDSTLAVLRQAAQSLGLGRSGGKSTVLKRIKDHLTRQSLIAAHQARQHLADSEERVPVEQRPVTAPSDEERRRHCLTHTPYREWCEHCVSFRARSDRHEVRADDRRASSVLCFDFSYTSRSDKDEKLCCLVAHDSETKWVQAWPVQSKGGTASRNFMAVEVTKLLSYLGHRRVTLRADPEPSCTALANAIQALRHRIGMETHIEQTPAGEHQSNHAEGAIERIRQLVGTVLAELEDKLQVKIKTFDPLHHWCWRHAGWILQRFGVTQNLTPWERVHAAPYGGKLVRFAECVLARVKTATKGKPRWLRAMWLGKSDVSDCHLVCTSSGRLVVARSVRRTTCAYDPSLVGALRDTPDQHVSFLAGRVGASRNQLRPKPVESENLGSGSEVLASDPPSENEDVIESPHDIAPAPSSVRLPSEAAPRLPPAPVHVPPPESALSTSGPREPETPIPNPSLGLGLGPGQPVTPEGGIGEPIFGDEADVGMSEAAPLPDLASSSDHDRSDSKRQRIRAVNAHHHSDEVVCLEDLDLGSNADLEDVVDEPLEQPSAGNFEDASNIPKELWRPFGAGEPQLAKDELALIDGIAESFELSRLESMGVLERLPSGADLSGYKRLSTKMVKSWRIKPSPTGGGEAFLRRARFVAREFKWLSNMVDSEVFAPASSNALLRVLPAILVANQHEHWIALSLDVADAYLTVPQTVSTIVSIWVQGEQRFYRLLRNLPGQRAGAKDWFDSFQSYLIEKLSIDPLVEAPALFRIPGTSDEGNGGGGGGLCHVDDLFAVGARPTMHRLGDCVRARYKCTIAFLQGADEDISFLKRKHQWVQNGVLAIIPNPKHVEGLAVLLGVCAQRPKDSPLPTGGTLPLWTQLALLDETKSGIYRKCIGVLLYVSSDYPAAQFAIKTLSSLCGKPNEGAWKCLRHLVNYMFYHDNHISCLKTEGKGIGLVVRDEAHALEVFADADWAGNKSSRKSTSAGCIAFNGMMIHSFSRSQSCISLSSGESEYVACVSAVCDGILLRMALQHVLQEDVSMHVFTDSSAARGIMSRQGCGRLRHISGRLLWLQDFLFKWKKASLHAVPTSTNPADLFTKSLSGTRIRCLSNIIGIRDASDSFSLVGAAELEEQRRRDQAKKFLRAVKSTGRGNAEALQLLTMLIQLVGSKAAVGDDRAQFEPLHVSVSDFTTSGSSAGSQPGVSFVFFAVTAGIAIIVGRVIANMTVRALLQQVVLGAFRVLVQAGGFVRLETTEAEQPLLEELPVEQPRAPLHGADDASSNDDDDMSLGPRDPRERAAILGITPPQTPPESDDSSEQPDSEPRDYGPDDDGNQELVELFAAVGEAAAAEVLPALPLEPLQIRDDADVWIAPISGTRFHLRAVCHGLRQASRIRRLTYRQMQNDYPGRFDMCYYCQEWTRELADAHDVGTLATMFRFLHFPGQQMQQRRQVLPEPEAHDDT</sequence>
<dbReference type="OrthoDB" id="413361at2759"/>
<dbReference type="PANTHER" id="PTHR11439">
    <property type="entry name" value="GAG-POL-RELATED RETROTRANSPOSON"/>
    <property type="match status" value="1"/>
</dbReference>
<feature type="compositionally biased region" description="Basic and acidic residues" evidence="1">
    <location>
        <begin position="1177"/>
        <end position="1186"/>
    </location>
</feature>
<evidence type="ECO:0000259" key="2">
    <source>
        <dbReference type="PROSITE" id="PS50800"/>
    </source>
</evidence>
<proteinExistence type="predicted"/>
<feature type="domain" description="SAP" evidence="2">
    <location>
        <begin position="680"/>
        <end position="714"/>
    </location>
</feature>
<dbReference type="PANTHER" id="PTHR11439:SF483">
    <property type="entry name" value="PEPTIDE SYNTHASE GLIP-LIKE, PUTATIVE (AFU_ORTHOLOGUE AFUA_3G12920)-RELATED"/>
    <property type="match status" value="1"/>
</dbReference>
<dbReference type="CDD" id="cd09272">
    <property type="entry name" value="RNase_HI_RT_Ty1"/>
    <property type="match status" value="1"/>
</dbReference>
<organism evidence="3 4">
    <name type="scientific">Symbiodinium necroappetens</name>
    <dbReference type="NCBI Taxonomy" id="1628268"/>
    <lineage>
        <taxon>Eukaryota</taxon>
        <taxon>Sar</taxon>
        <taxon>Alveolata</taxon>
        <taxon>Dinophyceae</taxon>
        <taxon>Suessiales</taxon>
        <taxon>Symbiodiniaceae</taxon>
        <taxon>Symbiodinium</taxon>
    </lineage>
</organism>
<feature type="region of interest" description="Disordered" evidence="1">
    <location>
        <begin position="610"/>
        <end position="651"/>
    </location>
</feature>
<feature type="region of interest" description="Disordered" evidence="1">
    <location>
        <begin position="726"/>
        <end position="751"/>
    </location>
</feature>
<name>A0A812RSA5_9DINO</name>
<dbReference type="EMBL" id="CAJNJA010019872">
    <property type="protein sequence ID" value="CAE7451659.1"/>
    <property type="molecule type" value="Genomic_DNA"/>
</dbReference>
<feature type="non-terminal residue" evidence="3">
    <location>
        <position position="1"/>
    </location>
</feature>